<proteinExistence type="predicted"/>
<organism evidence="2 3">
    <name type="scientific">Bacillus thuringiensis</name>
    <dbReference type="NCBI Taxonomy" id="1428"/>
    <lineage>
        <taxon>Bacteria</taxon>
        <taxon>Bacillati</taxon>
        <taxon>Bacillota</taxon>
        <taxon>Bacilli</taxon>
        <taxon>Bacillales</taxon>
        <taxon>Bacillaceae</taxon>
        <taxon>Bacillus</taxon>
        <taxon>Bacillus cereus group</taxon>
    </lineage>
</organism>
<gene>
    <name evidence="2" type="ORF">BK775_00265</name>
</gene>
<comment type="caution">
    <text evidence="2">The sequence shown here is derived from an EMBL/GenBank/DDBJ whole genome shotgun (WGS) entry which is preliminary data.</text>
</comment>
<keyword evidence="1" id="KW-0472">Membrane</keyword>
<keyword evidence="1" id="KW-0812">Transmembrane</keyword>
<feature type="transmembrane region" description="Helical" evidence="1">
    <location>
        <begin position="47"/>
        <end position="69"/>
    </location>
</feature>
<evidence type="ECO:0000313" key="2">
    <source>
        <dbReference type="EMBL" id="OUA32967.1"/>
    </source>
</evidence>
<feature type="transmembrane region" description="Helical" evidence="1">
    <location>
        <begin position="7"/>
        <end position="27"/>
    </location>
</feature>
<evidence type="ECO:0000256" key="1">
    <source>
        <dbReference type="SAM" id="Phobius"/>
    </source>
</evidence>
<evidence type="ECO:0000313" key="3">
    <source>
        <dbReference type="Proteomes" id="UP000195077"/>
    </source>
</evidence>
<name>A0A9X6QCI9_BACTU</name>
<dbReference type="EMBL" id="NFEN01000008">
    <property type="protein sequence ID" value="OUA32967.1"/>
    <property type="molecule type" value="Genomic_DNA"/>
</dbReference>
<reference evidence="2 3" key="1">
    <citation type="submission" date="2016-10" db="EMBL/GenBank/DDBJ databases">
        <title>Comparative genomics of Bacillus thuringiensis reveals a path to pathogens against multiple invertebrate hosts.</title>
        <authorList>
            <person name="Zheng J."/>
            <person name="Gao Q."/>
            <person name="Liu H."/>
            <person name="Peng D."/>
            <person name="Ruan L."/>
            <person name="Sun M."/>
        </authorList>
    </citation>
    <scope>NUCLEOTIDE SEQUENCE [LARGE SCALE GENOMIC DNA]</scope>
    <source>
        <strain evidence="2">I13</strain>
    </source>
</reference>
<dbReference type="AlphaFoldDB" id="A0A9X6QCI9"/>
<dbReference type="RefSeq" id="WP_021727946.1">
    <property type="nucleotide sequence ID" value="NZ_CP059976.1"/>
</dbReference>
<protein>
    <submittedName>
        <fullName evidence="2">Uncharacterized protein</fullName>
    </submittedName>
</protein>
<dbReference type="Proteomes" id="UP000195077">
    <property type="component" value="Unassembled WGS sequence"/>
</dbReference>
<accession>A0A9X6QCI9</accession>
<sequence length="72" mass="8181">MKISGAILILSGILLFGFTYIAAAFYTNSLDEWDKSLGKFFTAFNEIHGQKLLILSISFILVGLFHLYYKKK</sequence>
<keyword evidence="1" id="KW-1133">Transmembrane helix</keyword>